<dbReference type="EMBL" id="AFFY01000045">
    <property type="protein sequence ID" value="EHG99327.1"/>
    <property type="molecule type" value="Genomic_DNA"/>
</dbReference>
<accession>G5SU85</accession>
<name>G5SU85_9BACT</name>
<gene>
    <name evidence="1" type="ORF">HMPREF9441_02939</name>
</gene>
<dbReference type="Proteomes" id="UP000003598">
    <property type="component" value="Unassembled WGS sequence"/>
</dbReference>
<reference evidence="1 2" key="1">
    <citation type="submission" date="2011-03" db="EMBL/GenBank/DDBJ databases">
        <authorList>
            <person name="Weinstock G."/>
            <person name="Sodergren E."/>
            <person name="Clifton S."/>
            <person name="Fulton L."/>
            <person name="Fulton B."/>
            <person name="Courtney L."/>
            <person name="Fronick C."/>
            <person name="Harrison M."/>
            <person name="Strong C."/>
            <person name="Farmer C."/>
            <person name="Delahaunty K."/>
            <person name="Markovic C."/>
            <person name="Hall O."/>
            <person name="Minx P."/>
            <person name="Tomlinson C."/>
            <person name="Mitreva M."/>
            <person name="Hou S."/>
            <person name="Chen J."/>
            <person name="Wollam A."/>
            <person name="Pepin K.H."/>
            <person name="Johnson M."/>
            <person name="Bhonagiri V."/>
            <person name="Zhang X."/>
            <person name="Suruliraj S."/>
            <person name="Warren W."/>
            <person name="Chinwalla A."/>
            <person name="Mardis E.R."/>
            <person name="Wilson R.K."/>
        </authorList>
    </citation>
    <scope>NUCLEOTIDE SEQUENCE [LARGE SCALE GENOMIC DNA]</scope>
    <source>
        <strain evidence="1 2">YIT 11840</strain>
    </source>
</reference>
<dbReference type="AlphaFoldDB" id="G5SU85"/>
<sequence>MRKFVKYHKFFIIIIANIEKFSILCKQIIEYILSFVDFVKLKR</sequence>
<comment type="caution">
    <text evidence="1">The sequence shown here is derived from an EMBL/GenBank/DDBJ whole genome shotgun (WGS) entry which is preliminary data.</text>
</comment>
<keyword evidence="2" id="KW-1185">Reference proteome</keyword>
<dbReference type="HOGENOM" id="CLU_3237121_0_0_10"/>
<protein>
    <submittedName>
        <fullName evidence="1">Uncharacterized protein</fullName>
    </submittedName>
</protein>
<evidence type="ECO:0000313" key="1">
    <source>
        <dbReference type="EMBL" id="EHG99327.1"/>
    </source>
</evidence>
<proteinExistence type="predicted"/>
<organism evidence="1 2">
    <name type="scientific">Paraprevotella clara YIT 11840</name>
    <dbReference type="NCBI Taxonomy" id="762968"/>
    <lineage>
        <taxon>Bacteria</taxon>
        <taxon>Pseudomonadati</taxon>
        <taxon>Bacteroidota</taxon>
        <taxon>Bacteroidia</taxon>
        <taxon>Bacteroidales</taxon>
        <taxon>Prevotellaceae</taxon>
        <taxon>Paraprevotella</taxon>
    </lineage>
</organism>
<evidence type="ECO:0000313" key="2">
    <source>
        <dbReference type="Proteomes" id="UP000003598"/>
    </source>
</evidence>